<reference evidence="3 4" key="2">
    <citation type="journal article" date="2019" name="G3 (Bethesda)">
        <title>Hybrid Assembly of the Genome of the Entomopathogenic Nematode Steinernema carpocapsae Identifies the X-Chromosome.</title>
        <authorList>
            <person name="Serra L."/>
            <person name="Macchietto M."/>
            <person name="Macias-Munoz A."/>
            <person name="McGill C.J."/>
            <person name="Rodriguez I.M."/>
            <person name="Rodriguez B."/>
            <person name="Murad R."/>
            <person name="Mortazavi A."/>
        </authorList>
    </citation>
    <scope>NUCLEOTIDE SEQUENCE [LARGE SCALE GENOMIC DNA]</scope>
    <source>
        <strain evidence="3 4">ALL</strain>
    </source>
</reference>
<dbReference type="STRING" id="34508.A0A4U5P057"/>
<evidence type="ECO:0000313" key="3">
    <source>
        <dbReference type="EMBL" id="TKR89319.1"/>
    </source>
</evidence>
<organism evidence="3 4">
    <name type="scientific">Steinernema carpocapsae</name>
    <name type="common">Entomopathogenic nematode</name>
    <dbReference type="NCBI Taxonomy" id="34508"/>
    <lineage>
        <taxon>Eukaryota</taxon>
        <taxon>Metazoa</taxon>
        <taxon>Ecdysozoa</taxon>
        <taxon>Nematoda</taxon>
        <taxon>Chromadorea</taxon>
        <taxon>Rhabditida</taxon>
        <taxon>Tylenchina</taxon>
        <taxon>Panagrolaimomorpha</taxon>
        <taxon>Strongyloidoidea</taxon>
        <taxon>Steinernematidae</taxon>
        <taxon>Steinernema</taxon>
    </lineage>
</organism>
<keyword evidence="4" id="KW-1185">Reference proteome</keyword>
<sequence>MVRVGVDPPTNGNGRGSPSEVFSSNTLQMDNRTTKRRDRTRLYKWIALISSILAVLFMLSTIALAVVVGIKVREEPEALTATETTLLNDTTSETEPPKPEKPKKLEWPKPSGSLNAIYKRAAIATDHGLCSEIGRGYVPREFRDDISLICLLVTATDVGLIGGLRKPELVKPFTD</sequence>
<evidence type="ECO:0000256" key="2">
    <source>
        <dbReference type="SAM" id="Phobius"/>
    </source>
</evidence>
<dbReference type="Proteomes" id="UP000298663">
    <property type="component" value="Unassembled WGS sequence"/>
</dbReference>
<accession>A0A4U5P057</accession>
<protein>
    <submittedName>
        <fullName evidence="3">Uncharacterized protein</fullName>
    </submittedName>
</protein>
<keyword evidence="2" id="KW-0472">Membrane</keyword>
<feature type="transmembrane region" description="Helical" evidence="2">
    <location>
        <begin position="45"/>
        <end position="70"/>
    </location>
</feature>
<evidence type="ECO:0000313" key="4">
    <source>
        <dbReference type="Proteomes" id="UP000298663"/>
    </source>
</evidence>
<dbReference type="EMBL" id="AZBU02000003">
    <property type="protein sequence ID" value="TKR89319.1"/>
    <property type="molecule type" value="Genomic_DNA"/>
</dbReference>
<evidence type="ECO:0000256" key="1">
    <source>
        <dbReference type="SAM" id="MobiDB-lite"/>
    </source>
</evidence>
<gene>
    <name evidence="3" type="ORF">L596_013445</name>
</gene>
<feature type="compositionally biased region" description="Low complexity" evidence="1">
    <location>
        <begin position="83"/>
        <end position="94"/>
    </location>
</feature>
<feature type="region of interest" description="Disordered" evidence="1">
    <location>
        <begin position="83"/>
        <end position="107"/>
    </location>
</feature>
<keyword evidence="2" id="KW-0812">Transmembrane</keyword>
<feature type="compositionally biased region" description="Basic and acidic residues" evidence="1">
    <location>
        <begin position="95"/>
        <end position="107"/>
    </location>
</feature>
<keyword evidence="2" id="KW-1133">Transmembrane helix</keyword>
<reference evidence="3 4" key="1">
    <citation type="journal article" date="2015" name="Genome Biol.">
        <title>Comparative genomics of Steinernema reveals deeply conserved gene regulatory networks.</title>
        <authorList>
            <person name="Dillman A.R."/>
            <person name="Macchietto M."/>
            <person name="Porter C.F."/>
            <person name="Rogers A."/>
            <person name="Williams B."/>
            <person name="Antoshechkin I."/>
            <person name="Lee M.M."/>
            <person name="Goodwin Z."/>
            <person name="Lu X."/>
            <person name="Lewis E.E."/>
            <person name="Goodrich-Blair H."/>
            <person name="Stock S.P."/>
            <person name="Adams B.J."/>
            <person name="Sternberg P.W."/>
            <person name="Mortazavi A."/>
        </authorList>
    </citation>
    <scope>NUCLEOTIDE SEQUENCE [LARGE SCALE GENOMIC DNA]</scope>
    <source>
        <strain evidence="3 4">ALL</strain>
    </source>
</reference>
<feature type="compositionally biased region" description="Polar residues" evidence="1">
    <location>
        <begin position="20"/>
        <end position="31"/>
    </location>
</feature>
<feature type="region of interest" description="Disordered" evidence="1">
    <location>
        <begin position="1"/>
        <end position="34"/>
    </location>
</feature>
<comment type="caution">
    <text evidence="3">The sequence shown here is derived from an EMBL/GenBank/DDBJ whole genome shotgun (WGS) entry which is preliminary data.</text>
</comment>
<name>A0A4U5P057_STECR</name>
<proteinExistence type="predicted"/>
<dbReference type="AlphaFoldDB" id="A0A4U5P057"/>